<dbReference type="Proteomes" id="UP001449657">
    <property type="component" value="Chromosome"/>
</dbReference>
<keyword evidence="10" id="KW-1185">Reference proteome</keyword>
<evidence type="ECO:0000256" key="4">
    <source>
        <dbReference type="ARBA" id="ARBA00022692"/>
    </source>
</evidence>
<evidence type="ECO:0000256" key="5">
    <source>
        <dbReference type="ARBA" id="ARBA00023136"/>
    </source>
</evidence>
<dbReference type="InterPro" id="IPR039426">
    <property type="entry name" value="TonB-dep_rcpt-like"/>
</dbReference>
<keyword evidence="4 7" id="KW-0812">Transmembrane</keyword>
<dbReference type="NCBIfam" id="TIGR04057">
    <property type="entry name" value="SusC_RagA_signa"/>
    <property type="match status" value="1"/>
</dbReference>
<dbReference type="InterPro" id="IPR008969">
    <property type="entry name" value="CarboxyPept-like_regulatory"/>
</dbReference>
<evidence type="ECO:0000256" key="6">
    <source>
        <dbReference type="ARBA" id="ARBA00023237"/>
    </source>
</evidence>
<dbReference type="SUPFAM" id="SSF56935">
    <property type="entry name" value="Porins"/>
    <property type="match status" value="1"/>
</dbReference>
<evidence type="ECO:0000256" key="2">
    <source>
        <dbReference type="ARBA" id="ARBA00022448"/>
    </source>
</evidence>
<evidence type="ECO:0000256" key="7">
    <source>
        <dbReference type="PROSITE-ProRule" id="PRU01360"/>
    </source>
</evidence>
<dbReference type="PROSITE" id="PS00018">
    <property type="entry name" value="EF_HAND_1"/>
    <property type="match status" value="1"/>
</dbReference>
<dbReference type="EMBL" id="CP150096">
    <property type="protein sequence ID" value="WZN44842.1"/>
    <property type="molecule type" value="Genomic_DNA"/>
</dbReference>
<evidence type="ECO:0000256" key="1">
    <source>
        <dbReference type="ARBA" id="ARBA00004571"/>
    </source>
</evidence>
<dbReference type="InterPro" id="IPR036942">
    <property type="entry name" value="Beta-barrel_TonB_sf"/>
</dbReference>
<protein>
    <submittedName>
        <fullName evidence="9">TonB-dependent receptor</fullName>
    </submittedName>
</protein>
<name>A0ABZ2Z0J7_9BACT</name>
<dbReference type="Pfam" id="PF07715">
    <property type="entry name" value="Plug"/>
    <property type="match status" value="1"/>
</dbReference>
<organism evidence="9 10">
    <name type="scientific">Chitinophaga caseinilytica</name>
    <dbReference type="NCBI Taxonomy" id="2267521"/>
    <lineage>
        <taxon>Bacteria</taxon>
        <taxon>Pseudomonadati</taxon>
        <taxon>Bacteroidota</taxon>
        <taxon>Chitinophagia</taxon>
        <taxon>Chitinophagales</taxon>
        <taxon>Chitinophagaceae</taxon>
        <taxon>Chitinophaga</taxon>
    </lineage>
</organism>
<dbReference type="InterPro" id="IPR012910">
    <property type="entry name" value="Plug_dom"/>
</dbReference>
<dbReference type="Pfam" id="PF13715">
    <property type="entry name" value="CarbopepD_reg_2"/>
    <property type="match status" value="1"/>
</dbReference>
<accession>A0ABZ2Z0J7</accession>
<keyword evidence="3 7" id="KW-1134">Transmembrane beta strand</keyword>
<dbReference type="SMART" id="SM00965">
    <property type="entry name" value="STN"/>
    <property type="match status" value="1"/>
</dbReference>
<dbReference type="InterPro" id="IPR023997">
    <property type="entry name" value="TonB-dep_OMP_SusC/RagA_CS"/>
</dbReference>
<feature type="domain" description="Secretin/TonB short N-terminal" evidence="8">
    <location>
        <begin position="47"/>
        <end position="99"/>
    </location>
</feature>
<evidence type="ECO:0000313" key="10">
    <source>
        <dbReference type="Proteomes" id="UP001449657"/>
    </source>
</evidence>
<keyword evidence="9" id="KW-0675">Receptor</keyword>
<proteinExistence type="inferred from homology"/>
<evidence type="ECO:0000259" key="8">
    <source>
        <dbReference type="SMART" id="SM00965"/>
    </source>
</evidence>
<dbReference type="Gene3D" id="2.170.130.10">
    <property type="entry name" value="TonB-dependent receptor, plug domain"/>
    <property type="match status" value="1"/>
</dbReference>
<comment type="subcellular location">
    <subcellularLocation>
        <location evidence="1 7">Cell outer membrane</location>
        <topology evidence="1 7">Multi-pass membrane protein</topology>
    </subcellularLocation>
</comment>
<dbReference type="Pfam" id="PF07660">
    <property type="entry name" value="STN"/>
    <property type="match status" value="1"/>
</dbReference>
<reference evidence="9 10" key="1">
    <citation type="submission" date="2024-03" db="EMBL/GenBank/DDBJ databases">
        <title>Chitinophaga caseinilytica sp. nov., a casein hydrolysing bacterium isolated from forest soil.</title>
        <authorList>
            <person name="Lee D.S."/>
            <person name="Han D.M."/>
            <person name="Baek J.H."/>
            <person name="Choi D.G."/>
            <person name="Jeon J.H."/>
            <person name="Jeon C.O."/>
        </authorList>
    </citation>
    <scope>NUCLEOTIDE SEQUENCE [LARGE SCALE GENOMIC DNA]</scope>
    <source>
        <strain evidence="9 10">KACC 19118</strain>
    </source>
</reference>
<evidence type="ECO:0000313" key="9">
    <source>
        <dbReference type="EMBL" id="WZN44842.1"/>
    </source>
</evidence>
<dbReference type="SUPFAM" id="SSF49464">
    <property type="entry name" value="Carboxypeptidase regulatory domain-like"/>
    <property type="match status" value="1"/>
</dbReference>
<evidence type="ECO:0000256" key="3">
    <source>
        <dbReference type="ARBA" id="ARBA00022452"/>
    </source>
</evidence>
<dbReference type="InterPro" id="IPR018247">
    <property type="entry name" value="EF_Hand_1_Ca_BS"/>
</dbReference>
<sequence length="1096" mass="121402">MKISGMLMLLTALQLSAKTFSQDRLNVDFREKKLAVALKELEKRTEYRFAFSNQVISDNLRVTVSAKDMFLEDVLRLMLSNTGLDFELLDNKLIVIRSAGSQLAFLTVKGRVTDSTGTPLPGVTIAAGKGLGTTTNENGEYQISVDENGQLTFSYIGFLPQTVTVNGRSTIDVVLQSSVDRLSDVVVIGYGNTTKRKLNSAVSTLSMDNVASLPVQSINDAIAGRVHGVIVTRSSGAPGVKSAISIRGGGTPLFVIDNMLRSQNDFENLNPNDIETYSVLKDAAATAIYGARGGNGVILITTKKGKAGQVNINYSYNTIFSQPTLFPKKMGSYDNLKAINDVYIAEGKTPPTHDTTLQFYKDQSKPFIYPNTDWQKIALKDYANEQRHDLSLSSGTKLLTYYASGSYYHQGTNLRTDNNYNDRITYRLNTVSEFEKIQLKVTTGIDGFVEKNSLPNSSTGNGYGALYSHIQNKKPNQLAYNEFGLPSINTTDNPAVELSPLSGYSRNTSRVFNGILGFDWEALFLKGLHFKANGNYNMWNSMSKAWNATAPSYTNGSTTPLLGNPPSLTSGRGDGSTLLLQGFVTYNTTSKGHNIEAMAGYEQANDKSGSLSATRQRYQLMFDQYVAGPTVDQLASGSESESARAGWIGKLGWNYNNKYYVNGTVRYDGNDLLPKEKQWGTFYAFDGGWSLLEEDFLKGIRDRKYLDYLKLRGSYGLTGTLDGIGAFQYVPGYNVNANAWVLNGQPMQGSSEPGSLPSTNFSWYSIRSHNIGMDLATLDNRLTGAVDYFYMRTTGYVTGDTRYSATLGIGLPPVNFDDGAMRREGWEFNLTWNDKIGKDFTYKVGLNFTKFDQLWERAIEDTTAMKNPYTRSSGQSAYLQQGYYNRGFYQNNSDLLYGARRISSINTVAGDLAYEDTNGDGKIDGSDFRNLGSNTFPRINYGVTLDLGYKGITLSAVVMGSGPRDRYLGDVIQGSSAQGILVYDFQKDYWRPDNKDARYPRQVSASGVNGGNNYTGSDFWILKSRFTRLKYLQLGYDLKERLLRHTAVRQFRVFLSGTNLLTISNSKKYFIDPESDTNNYGYPIQRTIALGVNVGF</sequence>
<keyword evidence="6 7" id="KW-0998">Cell outer membrane</keyword>
<keyword evidence="5 7" id="KW-0472">Membrane</keyword>
<keyword evidence="2 7" id="KW-0813">Transport</keyword>
<dbReference type="InterPro" id="IPR023996">
    <property type="entry name" value="TonB-dep_OMP_SusC/RagA"/>
</dbReference>
<dbReference type="InterPro" id="IPR011662">
    <property type="entry name" value="Secretin/TonB_short_N"/>
</dbReference>
<gene>
    <name evidence="9" type="ORF">WJU22_18255</name>
</gene>
<dbReference type="NCBIfam" id="TIGR04056">
    <property type="entry name" value="OMP_RagA_SusC"/>
    <property type="match status" value="1"/>
</dbReference>
<comment type="similarity">
    <text evidence="7">Belongs to the TonB-dependent receptor family.</text>
</comment>
<dbReference type="InterPro" id="IPR037066">
    <property type="entry name" value="Plug_dom_sf"/>
</dbReference>
<dbReference type="PROSITE" id="PS52016">
    <property type="entry name" value="TONB_DEPENDENT_REC_3"/>
    <property type="match status" value="1"/>
</dbReference>
<dbReference type="Gene3D" id="2.40.170.20">
    <property type="entry name" value="TonB-dependent receptor, beta-barrel domain"/>
    <property type="match status" value="1"/>
</dbReference>
<dbReference type="RefSeq" id="WP_341839604.1">
    <property type="nucleotide sequence ID" value="NZ_CP149792.1"/>
</dbReference>
<dbReference type="Gene3D" id="2.60.40.1120">
    <property type="entry name" value="Carboxypeptidase-like, regulatory domain"/>
    <property type="match status" value="1"/>
</dbReference>